<keyword evidence="2" id="KW-0808">Transferase</keyword>
<dbReference type="InterPro" id="IPR001173">
    <property type="entry name" value="Glyco_trans_2-like"/>
</dbReference>
<dbReference type="Pfam" id="PF00535">
    <property type="entry name" value="Glycos_transf_2"/>
    <property type="match status" value="1"/>
</dbReference>
<reference evidence="3" key="1">
    <citation type="submission" date="2017-06" db="EMBL/GenBank/DDBJ databases">
        <authorList>
            <person name="Varghese N."/>
            <person name="Submissions S."/>
        </authorList>
    </citation>
    <scope>NUCLEOTIDE SEQUENCE [LARGE SCALE GENOMIC DNA]</scope>
    <source>
        <strain evidence="3">NKM1</strain>
    </source>
</reference>
<dbReference type="GO" id="GO:0016758">
    <property type="term" value="F:hexosyltransferase activity"/>
    <property type="evidence" value="ECO:0007669"/>
    <property type="project" value="UniProtKB-ARBA"/>
</dbReference>
<dbReference type="Gene3D" id="3.90.550.10">
    <property type="entry name" value="Spore Coat Polysaccharide Biosynthesis Protein SpsA, Chain A"/>
    <property type="match status" value="1"/>
</dbReference>
<dbReference type="CDD" id="cd06433">
    <property type="entry name" value="GT_2_WfgS_like"/>
    <property type="match status" value="1"/>
</dbReference>
<dbReference type="AlphaFoldDB" id="A0A239FDI2"/>
<evidence type="ECO:0000259" key="1">
    <source>
        <dbReference type="Pfam" id="PF00535"/>
    </source>
</evidence>
<keyword evidence="3" id="KW-1185">Reference proteome</keyword>
<dbReference type="InterPro" id="IPR029044">
    <property type="entry name" value="Nucleotide-diphossugar_trans"/>
</dbReference>
<evidence type="ECO:0000313" key="2">
    <source>
        <dbReference type="EMBL" id="SNS54811.1"/>
    </source>
</evidence>
<dbReference type="RefSeq" id="WP_089319202.1">
    <property type="nucleotide sequence ID" value="NZ_FZOQ01000008.1"/>
</dbReference>
<proteinExistence type="predicted"/>
<dbReference type="OrthoDB" id="9788101at2"/>
<name>A0A239FDI2_9BACT</name>
<dbReference type="EMBL" id="FZOQ01000008">
    <property type="protein sequence ID" value="SNS54811.1"/>
    <property type="molecule type" value="Genomic_DNA"/>
</dbReference>
<evidence type="ECO:0000313" key="3">
    <source>
        <dbReference type="Proteomes" id="UP000198432"/>
    </source>
</evidence>
<protein>
    <submittedName>
        <fullName evidence="2">Glycosyltransferase, GT2 family</fullName>
    </submittedName>
</protein>
<dbReference type="PANTHER" id="PTHR22916">
    <property type="entry name" value="GLYCOSYLTRANSFERASE"/>
    <property type="match status" value="1"/>
</dbReference>
<organism evidence="2 3">
    <name type="scientific">Pontibacter ummariensis</name>
    <dbReference type="NCBI Taxonomy" id="1610492"/>
    <lineage>
        <taxon>Bacteria</taxon>
        <taxon>Pseudomonadati</taxon>
        <taxon>Bacteroidota</taxon>
        <taxon>Cytophagia</taxon>
        <taxon>Cytophagales</taxon>
        <taxon>Hymenobacteraceae</taxon>
        <taxon>Pontibacter</taxon>
    </lineage>
</organism>
<feature type="domain" description="Glycosyltransferase 2-like" evidence="1">
    <location>
        <begin position="4"/>
        <end position="123"/>
    </location>
</feature>
<dbReference type="PANTHER" id="PTHR22916:SF65">
    <property type="entry name" value="SLR1065 PROTEIN"/>
    <property type="match status" value="1"/>
</dbReference>
<accession>A0A239FDI2</accession>
<dbReference type="Proteomes" id="UP000198432">
    <property type="component" value="Unassembled WGS sequence"/>
</dbReference>
<gene>
    <name evidence="2" type="ORF">SAMN06296052_108132</name>
</gene>
<sequence length="255" mass="29907">MKISIITPTYNSEAYIKATLDSIHEQTYKNFEHVLVDGLSNDRTLDIVASYENITVISEKDNGQSDAINKGLKLVKGDILAWQNGDDLYFPDTFQTVVDYFTSHPDIDVVYGHYQMIDNQGQWICDVRPVEWNSWLFSHGRFCPVQPTVFWRRRVTEKVGLLDESLFFCMDVDFYAKAVLNGFRFSRIPKMLGQFRVHEESKTQNKNNRTKHYKEYKKVMSQHFSYKPLDYVAFDFFQKRAQLAAVVKQNFLKSF</sequence>
<dbReference type="SUPFAM" id="SSF53448">
    <property type="entry name" value="Nucleotide-diphospho-sugar transferases"/>
    <property type="match status" value="1"/>
</dbReference>